<dbReference type="Proteomes" id="UP001604277">
    <property type="component" value="Unassembled WGS sequence"/>
</dbReference>
<protein>
    <submittedName>
        <fullName evidence="1">RING/U-box superfamily protein</fullName>
    </submittedName>
</protein>
<proteinExistence type="predicted"/>
<keyword evidence="2" id="KW-1185">Reference proteome</keyword>
<organism evidence="1 2">
    <name type="scientific">Forsythia ovata</name>
    <dbReference type="NCBI Taxonomy" id="205694"/>
    <lineage>
        <taxon>Eukaryota</taxon>
        <taxon>Viridiplantae</taxon>
        <taxon>Streptophyta</taxon>
        <taxon>Embryophyta</taxon>
        <taxon>Tracheophyta</taxon>
        <taxon>Spermatophyta</taxon>
        <taxon>Magnoliopsida</taxon>
        <taxon>eudicotyledons</taxon>
        <taxon>Gunneridae</taxon>
        <taxon>Pentapetalae</taxon>
        <taxon>asterids</taxon>
        <taxon>lamiids</taxon>
        <taxon>Lamiales</taxon>
        <taxon>Oleaceae</taxon>
        <taxon>Forsythieae</taxon>
        <taxon>Forsythia</taxon>
    </lineage>
</organism>
<comment type="caution">
    <text evidence="1">The sequence shown here is derived from an EMBL/GenBank/DDBJ whole genome shotgun (WGS) entry which is preliminary data.</text>
</comment>
<name>A0ABD1WVC1_9LAMI</name>
<accession>A0ABD1WVC1</accession>
<dbReference type="AlphaFoldDB" id="A0ABD1WVC1"/>
<evidence type="ECO:0000313" key="1">
    <source>
        <dbReference type="EMBL" id="KAL2553648.1"/>
    </source>
</evidence>
<sequence length="117" mass="13279">MIILARQNQSTILQNDNQSLDGDGATRLVHLTSTHTTPSGSKRWMRVFSNSESDGFDSFYGKSELNVSFKRYMDFPGEGDTISYTTMEETLVSPLMVTVSWKMKILPNQIVEVTKRH</sequence>
<gene>
    <name evidence="1" type="ORF">Fot_07267</name>
</gene>
<reference evidence="2" key="1">
    <citation type="submission" date="2024-07" db="EMBL/GenBank/DDBJ databases">
        <title>Two chromosome-level genome assemblies of Korean endemic species Abeliophyllum distichum and Forsythia ovata (Oleaceae).</title>
        <authorList>
            <person name="Jang H."/>
        </authorList>
    </citation>
    <scope>NUCLEOTIDE SEQUENCE [LARGE SCALE GENOMIC DNA]</scope>
</reference>
<evidence type="ECO:0000313" key="2">
    <source>
        <dbReference type="Proteomes" id="UP001604277"/>
    </source>
</evidence>
<dbReference type="EMBL" id="JBFOLJ010000002">
    <property type="protein sequence ID" value="KAL2553648.1"/>
    <property type="molecule type" value="Genomic_DNA"/>
</dbReference>